<evidence type="ECO:0000256" key="1">
    <source>
        <dbReference type="SAM" id="MobiDB-lite"/>
    </source>
</evidence>
<dbReference type="Proteomes" id="UP000026915">
    <property type="component" value="Chromosome 7"/>
</dbReference>
<organism evidence="2 3">
    <name type="scientific">Theobroma cacao</name>
    <name type="common">Cacao</name>
    <name type="synonym">Cocoa</name>
    <dbReference type="NCBI Taxonomy" id="3641"/>
    <lineage>
        <taxon>Eukaryota</taxon>
        <taxon>Viridiplantae</taxon>
        <taxon>Streptophyta</taxon>
        <taxon>Embryophyta</taxon>
        <taxon>Tracheophyta</taxon>
        <taxon>Spermatophyta</taxon>
        <taxon>Magnoliopsida</taxon>
        <taxon>eudicotyledons</taxon>
        <taxon>Gunneridae</taxon>
        <taxon>Pentapetalae</taxon>
        <taxon>rosids</taxon>
        <taxon>malvids</taxon>
        <taxon>Malvales</taxon>
        <taxon>Malvaceae</taxon>
        <taxon>Byttnerioideae</taxon>
        <taxon>Theobroma</taxon>
    </lineage>
</organism>
<evidence type="ECO:0000313" key="2">
    <source>
        <dbReference type="EMBL" id="EOY14306.1"/>
    </source>
</evidence>
<gene>
    <name evidence="2" type="ORF">TCM_033667</name>
</gene>
<dbReference type="InParanoid" id="A0A061FBA0"/>
<feature type="region of interest" description="Disordered" evidence="1">
    <location>
        <begin position="19"/>
        <end position="50"/>
    </location>
</feature>
<reference evidence="2 3" key="1">
    <citation type="journal article" date="2013" name="Genome Biol.">
        <title>The genome sequence of the most widely cultivated cacao type and its use to identify candidate genes regulating pod color.</title>
        <authorList>
            <person name="Motamayor J.C."/>
            <person name="Mockaitis K."/>
            <person name="Schmutz J."/>
            <person name="Haiminen N."/>
            <person name="Iii D.L."/>
            <person name="Cornejo O."/>
            <person name="Findley S.D."/>
            <person name="Zheng P."/>
            <person name="Utro F."/>
            <person name="Royaert S."/>
            <person name="Saski C."/>
            <person name="Jenkins J."/>
            <person name="Podicheti R."/>
            <person name="Zhao M."/>
            <person name="Scheffler B.E."/>
            <person name="Stack J.C."/>
            <person name="Feltus F.A."/>
            <person name="Mustiga G.M."/>
            <person name="Amores F."/>
            <person name="Phillips W."/>
            <person name="Marelli J.P."/>
            <person name="May G.D."/>
            <person name="Shapiro H."/>
            <person name="Ma J."/>
            <person name="Bustamante C.D."/>
            <person name="Schnell R.J."/>
            <person name="Main D."/>
            <person name="Gilbert D."/>
            <person name="Parida L."/>
            <person name="Kuhn D.N."/>
        </authorList>
    </citation>
    <scope>NUCLEOTIDE SEQUENCE [LARGE SCALE GENOMIC DNA]</scope>
    <source>
        <strain evidence="3">cv. Matina 1-6</strain>
    </source>
</reference>
<sequence length="103" mass="11664">MLADKTVAEVDIDIAKHEKKSSFLRPRHESPRVEKANPPSRHPMKKDDEGKPVMIELAHSRRHSETIVLSEGPSQDQELLERLQMSKFELQVVSSVQCHVGTA</sequence>
<name>A0A061FBA0_THECC</name>
<proteinExistence type="predicted"/>
<evidence type="ECO:0000313" key="3">
    <source>
        <dbReference type="Proteomes" id="UP000026915"/>
    </source>
</evidence>
<dbReference type="EMBL" id="CM001885">
    <property type="protein sequence ID" value="EOY14306.1"/>
    <property type="molecule type" value="Genomic_DNA"/>
</dbReference>
<dbReference type="AlphaFoldDB" id="A0A061FBA0"/>
<dbReference type="HOGENOM" id="CLU_2268723_0_0_1"/>
<dbReference type="Gramene" id="EOY14306">
    <property type="protein sequence ID" value="EOY14306"/>
    <property type="gene ID" value="TCM_033667"/>
</dbReference>
<keyword evidence="3" id="KW-1185">Reference proteome</keyword>
<feature type="compositionally biased region" description="Basic and acidic residues" evidence="1">
    <location>
        <begin position="26"/>
        <end position="35"/>
    </location>
</feature>
<protein>
    <submittedName>
        <fullName evidence="2">Uncharacterized protein</fullName>
    </submittedName>
</protein>
<accession>A0A061FBA0</accession>